<feature type="compositionally biased region" description="Basic and acidic residues" evidence="1">
    <location>
        <begin position="16"/>
        <end position="39"/>
    </location>
</feature>
<dbReference type="OrthoDB" id="10258585at2759"/>
<evidence type="ECO:0000256" key="1">
    <source>
        <dbReference type="SAM" id="MobiDB-lite"/>
    </source>
</evidence>
<gene>
    <name evidence="2" type="ORF">HU200_021470</name>
</gene>
<proteinExistence type="predicted"/>
<name>A0A835EZ46_9POAL</name>
<keyword evidence="3" id="KW-1185">Reference proteome</keyword>
<dbReference type="GO" id="GO:0003723">
    <property type="term" value="F:RNA binding"/>
    <property type="evidence" value="ECO:0007669"/>
    <property type="project" value="TreeGrafter"/>
</dbReference>
<dbReference type="PANTHER" id="PTHR15608">
    <property type="entry name" value="SPLICING FACTOR U2AF-ASSOCIATED PROTEIN 2"/>
    <property type="match status" value="1"/>
</dbReference>
<dbReference type="GO" id="GO:0005684">
    <property type="term" value="C:U2-type spliceosomal complex"/>
    <property type="evidence" value="ECO:0007669"/>
    <property type="project" value="TreeGrafter"/>
</dbReference>
<evidence type="ECO:0008006" key="4">
    <source>
        <dbReference type="Google" id="ProtNLM"/>
    </source>
</evidence>
<protein>
    <recommendedName>
        <fullName evidence="4">RRM domain-containing protein</fullName>
    </recommendedName>
</protein>
<accession>A0A835EZ46</accession>
<evidence type="ECO:0000313" key="2">
    <source>
        <dbReference type="EMBL" id="KAF8723523.1"/>
    </source>
</evidence>
<dbReference type="SUPFAM" id="SSF54928">
    <property type="entry name" value="RNA-binding domain, RBD"/>
    <property type="match status" value="1"/>
</dbReference>
<sequence length="178" mass="20281">MDDGGSRRQQRRRIPRERAASRRTPETKKPRVKIYTDKATGRKKGDALVTYLKEPSVALAVQLLDGTSFRPGGKTLMSVSPAKFEQKDDVFIVKKTHEQKKRKTKKVCENHPQGVILVKFKDRKDGAKCIEKMNARWFGGRQIHASEDDGSVNHTLIRDYDAEVSRLDRFGEVLEESA</sequence>
<dbReference type="AlphaFoldDB" id="A0A835EZ46"/>
<evidence type="ECO:0000313" key="3">
    <source>
        <dbReference type="Proteomes" id="UP000636709"/>
    </source>
</evidence>
<comment type="caution">
    <text evidence="2">The sequence shown here is derived from an EMBL/GenBank/DDBJ whole genome shotgun (WGS) entry which is preliminary data.</text>
</comment>
<dbReference type="EMBL" id="JACEFO010001666">
    <property type="protein sequence ID" value="KAF8723523.1"/>
    <property type="molecule type" value="Genomic_DNA"/>
</dbReference>
<dbReference type="InterPro" id="IPR035979">
    <property type="entry name" value="RBD_domain_sf"/>
</dbReference>
<dbReference type="InterPro" id="IPR012677">
    <property type="entry name" value="Nucleotide-bd_a/b_plait_sf"/>
</dbReference>
<dbReference type="InterPro" id="IPR034393">
    <property type="entry name" value="TatSF1-like"/>
</dbReference>
<feature type="region of interest" description="Disordered" evidence="1">
    <location>
        <begin position="1"/>
        <end position="39"/>
    </location>
</feature>
<dbReference type="PANTHER" id="PTHR15608:SF0">
    <property type="entry name" value="HIV TAT-SPECIFIC FACTOR 1"/>
    <property type="match status" value="1"/>
</dbReference>
<dbReference type="Gene3D" id="3.30.70.330">
    <property type="match status" value="2"/>
</dbReference>
<organism evidence="2 3">
    <name type="scientific">Digitaria exilis</name>
    <dbReference type="NCBI Taxonomy" id="1010633"/>
    <lineage>
        <taxon>Eukaryota</taxon>
        <taxon>Viridiplantae</taxon>
        <taxon>Streptophyta</taxon>
        <taxon>Embryophyta</taxon>
        <taxon>Tracheophyta</taxon>
        <taxon>Spermatophyta</taxon>
        <taxon>Magnoliopsida</taxon>
        <taxon>Liliopsida</taxon>
        <taxon>Poales</taxon>
        <taxon>Poaceae</taxon>
        <taxon>PACMAD clade</taxon>
        <taxon>Panicoideae</taxon>
        <taxon>Panicodae</taxon>
        <taxon>Paniceae</taxon>
        <taxon>Anthephorinae</taxon>
        <taxon>Digitaria</taxon>
    </lineage>
</organism>
<dbReference type="Proteomes" id="UP000636709">
    <property type="component" value="Unassembled WGS sequence"/>
</dbReference>
<reference evidence="2" key="1">
    <citation type="submission" date="2020-07" db="EMBL/GenBank/DDBJ databases">
        <title>Genome sequence and genetic diversity analysis of an under-domesticated orphan crop, white fonio (Digitaria exilis).</title>
        <authorList>
            <person name="Bennetzen J.L."/>
            <person name="Chen S."/>
            <person name="Ma X."/>
            <person name="Wang X."/>
            <person name="Yssel A.E.J."/>
            <person name="Chaluvadi S.R."/>
            <person name="Johnson M."/>
            <person name="Gangashetty P."/>
            <person name="Hamidou F."/>
            <person name="Sanogo M.D."/>
            <person name="Zwaenepoel A."/>
            <person name="Wallace J."/>
            <person name="Van De Peer Y."/>
            <person name="Van Deynze A."/>
        </authorList>
    </citation>
    <scope>NUCLEOTIDE SEQUENCE</scope>
    <source>
        <tissue evidence="2">Leaves</tissue>
    </source>
</reference>
<dbReference type="GO" id="GO:0005686">
    <property type="term" value="C:U2 snRNP"/>
    <property type="evidence" value="ECO:0007669"/>
    <property type="project" value="TreeGrafter"/>
</dbReference>